<feature type="transmembrane region" description="Helical" evidence="7">
    <location>
        <begin position="117"/>
        <end position="136"/>
    </location>
</feature>
<evidence type="ECO:0000256" key="1">
    <source>
        <dbReference type="ARBA" id="ARBA00004651"/>
    </source>
</evidence>
<evidence type="ECO:0000256" key="7">
    <source>
        <dbReference type="SAM" id="Phobius"/>
    </source>
</evidence>
<keyword evidence="4 7" id="KW-0472">Membrane</keyword>
<feature type="transmembrane region" description="Helical" evidence="7">
    <location>
        <begin position="175"/>
        <end position="198"/>
    </location>
</feature>
<dbReference type="SUPFAM" id="SSF103473">
    <property type="entry name" value="MFS general substrate transporter"/>
    <property type="match status" value="1"/>
</dbReference>
<evidence type="ECO:0000256" key="6">
    <source>
        <dbReference type="SAM" id="MobiDB-lite"/>
    </source>
</evidence>
<dbReference type="PRINTS" id="PR01035">
    <property type="entry name" value="TCRTETA"/>
</dbReference>
<keyword evidence="10" id="KW-1185">Reference proteome</keyword>
<proteinExistence type="predicted"/>
<dbReference type="GO" id="GO:0022857">
    <property type="term" value="F:transmembrane transporter activity"/>
    <property type="evidence" value="ECO:0007669"/>
    <property type="project" value="InterPro"/>
</dbReference>
<feature type="transmembrane region" description="Helical" evidence="7">
    <location>
        <begin position="484"/>
        <end position="506"/>
    </location>
</feature>
<dbReference type="GO" id="GO:0005886">
    <property type="term" value="C:plasma membrane"/>
    <property type="evidence" value="ECO:0007669"/>
    <property type="project" value="UniProtKB-SubCell"/>
</dbReference>
<accession>A0A401VUL4</accession>
<dbReference type="PROSITE" id="PS50850">
    <property type="entry name" value="MFS"/>
    <property type="match status" value="1"/>
</dbReference>
<dbReference type="InterPro" id="IPR001958">
    <property type="entry name" value="Tet-R_TetA/multi-R_MdtG-like"/>
</dbReference>
<sequence length="525" mass="52008">MAGTPVTLACMTTSSHPGGGAAAAAPADQTAPEPEPGSQFAAASGPSAVIALVVVLVASFMELLDATIVTVAAPAIADGLGAGAAALQWTVAGYTLALGAGLITGGRVGDQFGRRRVFLTGLAAFAVASAACALAPDPAVLVATRVGQGLAGGLMVPQVFGIIRSSFAPAARAKAFGAYGAVLGLASVAGPLLGGLLVDADVFGLGWRTIFWVNVPVAAVGLVLGVRFLPESDGAGRARLDLPGAALAAAAAVCVLLPLVQGHDQGWPWWGFVLLALSVPATALFLRRERRLVARGGQPVLDPGLLRVRAFSSGLAASALFFGAIGSFFLLLSLYLQYGTGRSALEAGLVILPYAAGSILTSGAGVQLAARAGRLLLVTGSLVLAVSQLLLLLVVRDGAAPSYWQLALPLFIGGLGLGLTSPSLVDVVLTGVPARDAGAAGGVLTTVGQIGNAIGVAALGVGFFTALDTASAAGAPPLTAYGEAFSSVLPWQIACYVVAAALMLLLPKHTDASGGGPATASDTGS</sequence>
<dbReference type="PANTHER" id="PTHR42718">
    <property type="entry name" value="MAJOR FACILITATOR SUPERFAMILY MULTIDRUG TRANSPORTER MFSC"/>
    <property type="match status" value="1"/>
</dbReference>
<protein>
    <submittedName>
        <fullName evidence="9">MFS transporter</fullName>
    </submittedName>
</protein>
<feature type="transmembrane region" description="Helical" evidence="7">
    <location>
        <begin position="242"/>
        <end position="261"/>
    </location>
</feature>
<feature type="transmembrane region" description="Helical" evidence="7">
    <location>
        <begin position="142"/>
        <end position="163"/>
    </location>
</feature>
<keyword evidence="3 7" id="KW-1133">Transmembrane helix</keyword>
<dbReference type="PANTHER" id="PTHR42718:SF39">
    <property type="entry name" value="ACTINORHODIN TRANSPORTER-RELATED"/>
    <property type="match status" value="1"/>
</dbReference>
<dbReference type="InterPro" id="IPR036259">
    <property type="entry name" value="MFS_trans_sf"/>
</dbReference>
<dbReference type="Pfam" id="PF07690">
    <property type="entry name" value="MFS_1"/>
    <property type="match status" value="1"/>
</dbReference>
<comment type="caution">
    <text evidence="9">The sequence shown here is derived from an EMBL/GenBank/DDBJ whole genome shotgun (WGS) entry which is preliminary data.</text>
</comment>
<evidence type="ECO:0000256" key="5">
    <source>
        <dbReference type="ARBA" id="ARBA00023251"/>
    </source>
</evidence>
<feature type="transmembrane region" description="Helical" evidence="7">
    <location>
        <begin position="85"/>
        <end position="105"/>
    </location>
</feature>
<feature type="transmembrane region" description="Helical" evidence="7">
    <location>
        <begin position="267"/>
        <end position="286"/>
    </location>
</feature>
<name>A0A401VUL4_STREY</name>
<dbReference type="InterPro" id="IPR020846">
    <property type="entry name" value="MFS_dom"/>
</dbReference>
<evidence type="ECO:0000256" key="4">
    <source>
        <dbReference type="ARBA" id="ARBA00023136"/>
    </source>
</evidence>
<dbReference type="EMBL" id="BHZD01000001">
    <property type="protein sequence ID" value="GCD40767.1"/>
    <property type="molecule type" value="Genomic_DNA"/>
</dbReference>
<evidence type="ECO:0000313" key="10">
    <source>
        <dbReference type="Proteomes" id="UP000286746"/>
    </source>
</evidence>
<dbReference type="Gene3D" id="1.20.1720.10">
    <property type="entry name" value="Multidrug resistance protein D"/>
    <property type="match status" value="1"/>
</dbReference>
<feature type="transmembrane region" description="Helical" evidence="7">
    <location>
        <begin position="348"/>
        <end position="368"/>
    </location>
</feature>
<keyword evidence="2 7" id="KW-0812">Transmembrane</keyword>
<feature type="region of interest" description="Disordered" evidence="6">
    <location>
        <begin position="16"/>
        <end position="39"/>
    </location>
</feature>
<evidence type="ECO:0000313" key="9">
    <source>
        <dbReference type="EMBL" id="GCD40767.1"/>
    </source>
</evidence>
<dbReference type="Proteomes" id="UP000286746">
    <property type="component" value="Unassembled WGS sequence"/>
</dbReference>
<dbReference type="InterPro" id="IPR011701">
    <property type="entry name" value="MFS"/>
</dbReference>
<feature type="transmembrane region" description="Helical" evidence="7">
    <location>
        <begin position="48"/>
        <end position="73"/>
    </location>
</feature>
<dbReference type="GO" id="GO:0046677">
    <property type="term" value="P:response to antibiotic"/>
    <property type="evidence" value="ECO:0007669"/>
    <property type="project" value="UniProtKB-KW"/>
</dbReference>
<feature type="domain" description="Major facilitator superfamily (MFS) profile" evidence="8">
    <location>
        <begin position="51"/>
        <end position="511"/>
    </location>
</feature>
<feature type="transmembrane region" description="Helical" evidence="7">
    <location>
        <begin position="375"/>
        <end position="395"/>
    </location>
</feature>
<feature type="transmembrane region" description="Helical" evidence="7">
    <location>
        <begin position="315"/>
        <end position="336"/>
    </location>
</feature>
<reference evidence="9 10" key="1">
    <citation type="submission" date="2018-11" db="EMBL/GenBank/DDBJ databases">
        <title>Whole genome sequence of Streptomyces paromomycinus NBRC 15454(T).</title>
        <authorList>
            <person name="Komaki H."/>
            <person name="Tamura T."/>
        </authorList>
    </citation>
    <scope>NUCLEOTIDE SEQUENCE [LARGE SCALE GENOMIC DNA]</scope>
    <source>
        <strain evidence="9 10">NBRC 15454</strain>
    </source>
</reference>
<dbReference type="CDD" id="cd17321">
    <property type="entry name" value="MFS_MMR_MDR_like"/>
    <property type="match status" value="1"/>
</dbReference>
<feature type="transmembrane region" description="Helical" evidence="7">
    <location>
        <begin position="407"/>
        <end position="429"/>
    </location>
</feature>
<evidence type="ECO:0000256" key="2">
    <source>
        <dbReference type="ARBA" id="ARBA00022692"/>
    </source>
</evidence>
<organism evidence="9 10">
    <name type="scientific">Streptomyces paromomycinus</name>
    <name type="common">Streptomyces rimosus subsp. paromomycinus</name>
    <dbReference type="NCBI Taxonomy" id="92743"/>
    <lineage>
        <taxon>Bacteria</taxon>
        <taxon>Bacillati</taxon>
        <taxon>Actinomycetota</taxon>
        <taxon>Actinomycetes</taxon>
        <taxon>Kitasatosporales</taxon>
        <taxon>Streptomycetaceae</taxon>
        <taxon>Streptomyces</taxon>
    </lineage>
</organism>
<feature type="transmembrane region" description="Helical" evidence="7">
    <location>
        <begin position="441"/>
        <end position="464"/>
    </location>
</feature>
<dbReference type="AlphaFoldDB" id="A0A401VUL4"/>
<gene>
    <name evidence="9" type="ORF">GKJPGBOP_00420</name>
</gene>
<evidence type="ECO:0000256" key="3">
    <source>
        <dbReference type="ARBA" id="ARBA00022989"/>
    </source>
</evidence>
<feature type="transmembrane region" description="Helical" evidence="7">
    <location>
        <begin position="210"/>
        <end position="230"/>
    </location>
</feature>
<dbReference type="Gene3D" id="1.20.1250.20">
    <property type="entry name" value="MFS general substrate transporter like domains"/>
    <property type="match status" value="1"/>
</dbReference>
<comment type="subcellular location">
    <subcellularLocation>
        <location evidence="1">Cell membrane</location>
        <topology evidence="1">Multi-pass membrane protein</topology>
    </subcellularLocation>
</comment>
<keyword evidence="5" id="KW-0046">Antibiotic resistance</keyword>
<evidence type="ECO:0000259" key="8">
    <source>
        <dbReference type="PROSITE" id="PS50850"/>
    </source>
</evidence>